<evidence type="ECO:0000256" key="4">
    <source>
        <dbReference type="ARBA" id="ARBA00022692"/>
    </source>
</evidence>
<dbReference type="PROSITE" id="PS01187">
    <property type="entry name" value="EGF_CA"/>
    <property type="match status" value="1"/>
</dbReference>
<keyword evidence="5" id="KW-0677">Repeat</keyword>
<keyword evidence="7" id="KW-0472">Membrane</keyword>
<keyword evidence="9" id="KW-0675">Receptor</keyword>
<evidence type="ECO:0000256" key="3">
    <source>
        <dbReference type="ARBA" id="ARBA00022583"/>
    </source>
</evidence>
<dbReference type="GO" id="GO:0005041">
    <property type="term" value="F:low-density lipoprotein particle receptor activity"/>
    <property type="evidence" value="ECO:0007669"/>
    <property type="project" value="TreeGrafter"/>
</dbReference>
<feature type="domain" description="EGF-like" evidence="11">
    <location>
        <begin position="71"/>
        <end position="86"/>
    </location>
</feature>
<proteinExistence type="predicted"/>
<dbReference type="AlphaFoldDB" id="A0A401PQJ6"/>
<keyword evidence="13" id="KW-1185">Reference proteome</keyword>
<dbReference type="SMART" id="SM00181">
    <property type="entry name" value="EGF"/>
    <property type="match status" value="2"/>
</dbReference>
<evidence type="ECO:0000256" key="8">
    <source>
        <dbReference type="ARBA" id="ARBA00023157"/>
    </source>
</evidence>
<dbReference type="Proteomes" id="UP000288216">
    <property type="component" value="Unassembled WGS sequence"/>
</dbReference>
<evidence type="ECO:0000256" key="9">
    <source>
        <dbReference type="ARBA" id="ARBA00023170"/>
    </source>
</evidence>
<dbReference type="InterPro" id="IPR049883">
    <property type="entry name" value="NOTCH1_EGF-like"/>
</dbReference>
<dbReference type="GO" id="GO:0005886">
    <property type="term" value="C:plasma membrane"/>
    <property type="evidence" value="ECO:0007669"/>
    <property type="project" value="TreeGrafter"/>
</dbReference>
<dbReference type="STRING" id="75743.A0A401PQJ6"/>
<accession>A0A401PQJ6</accession>
<dbReference type="InterPro" id="IPR051221">
    <property type="entry name" value="LDLR-related"/>
</dbReference>
<dbReference type="GO" id="GO:0006897">
    <property type="term" value="P:endocytosis"/>
    <property type="evidence" value="ECO:0007669"/>
    <property type="project" value="UniProtKB-KW"/>
</dbReference>
<dbReference type="InterPro" id="IPR018097">
    <property type="entry name" value="EGF_Ca-bd_CS"/>
</dbReference>
<evidence type="ECO:0000256" key="2">
    <source>
        <dbReference type="ARBA" id="ARBA00022536"/>
    </source>
</evidence>
<evidence type="ECO:0000256" key="5">
    <source>
        <dbReference type="ARBA" id="ARBA00022737"/>
    </source>
</evidence>
<sequence>MQCDCLRKFSPTCNQADCQYRCALTRNGTSCYCSDGFKVAQDGKSCEDFDECSVYGTCSQMCTNNNASYMCECVEGYLMQPDNKSCKAKNGKR</sequence>
<dbReference type="InterPro" id="IPR001881">
    <property type="entry name" value="EGF-like_Ca-bd_dom"/>
</dbReference>
<dbReference type="FunFam" id="2.10.25.10:FF:000009">
    <property type="entry name" value="Low-density lipoprotein receptor isoform 1"/>
    <property type="match status" value="1"/>
</dbReference>
<dbReference type="SUPFAM" id="SSF57196">
    <property type="entry name" value="EGF/Laminin"/>
    <property type="match status" value="2"/>
</dbReference>
<keyword evidence="10" id="KW-0325">Glycoprotein</keyword>
<dbReference type="Gene3D" id="2.10.25.10">
    <property type="entry name" value="Laminin"/>
    <property type="match status" value="2"/>
</dbReference>
<dbReference type="SMART" id="SM00179">
    <property type="entry name" value="EGF_CA"/>
    <property type="match status" value="1"/>
</dbReference>
<dbReference type="PANTHER" id="PTHR22722:SF5">
    <property type="entry name" value="LOW-DENSITY LIPOPROTEIN RECEPTOR-RELATED PROTEIN 1B"/>
    <property type="match status" value="1"/>
</dbReference>
<evidence type="ECO:0000259" key="11">
    <source>
        <dbReference type="PROSITE" id="PS01186"/>
    </source>
</evidence>
<dbReference type="PANTHER" id="PTHR22722">
    <property type="entry name" value="LOW-DENSITY LIPOPROTEIN RECEPTOR-RELATED PROTEIN 2-RELATED"/>
    <property type="match status" value="1"/>
</dbReference>
<dbReference type="OMA" id="MCECVEG"/>
<dbReference type="OrthoDB" id="4062651at2759"/>
<keyword evidence="3" id="KW-0254">Endocytosis</keyword>
<comment type="caution">
    <text evidence="12">The sequence shown here is derived from an EMBL/GenBank/DDBJ whole genome shotgun (WGS) entry which is preliminary data.</text>
</comment>
<gene>
    <name evidence="12" type="ORF">scyTo_0017335</name>
</gene>
<dbReference type="GO" id="GO:0005509">
    <property type="term" value="F:calcium ion binding"/>
    <property type="evidence" value="ECO:0007669"/>
    <property type="project" value="InterPro"/>
</dbReference>
<evidence type="ECO:0000256" key="7">
    <source>
        <dbReference type="ARBA" id="ARBA00023136"/>
    </source>
</evidence>
<comment type="subcellular location">
    <subcellularLocation>
        <location evidence="1">Membrane</location>
        <topology evidence="1">Single-pass type I membrane protein</topology>
    </subcellularLocation>
</comment>
<dbReference type="PROSITE" id="PS01186">
    <property type="entry name" value="EGF_2"/>
    <property type="match status" value="1"/>
</dbReference>
<dbReference type="EMBL" id="BFAA01011182">
    <property type="protein sequence ID" value="GCB75391.1"/>
    <property type="molecule type" value="Genomic_DNA"/>
</dbReference>
<evidence type="ECO:0000256" key="6">
    <source>
        <dbReference type="ARBA" id="ARBA00022989"/>
    </source>
</evidence>
<keyword evidence="8" id="KW-1015">Disulfide bond</keyword>
<keyword evidence="4" id="KW-0812">Transmembrane</keyword>
<dbReference type="InterPro" id="IPR000742">
    <property type="entry name" value="EGF"/>
</dbReference>
<organism evidence="12 13">
    <name type="scientific">Scyliorhinus torazame</name>
    <name type="common">Cloudy catshark</name>
    <name type="synonym">Catulus torazame</name>
    <dbReference type="NCBI Taxonomy" id="75743"/>
    <lineage>
        <taxon>Eukaryota</taxon>
        <taxon>Metazoa</taxon>
        <taxon>Chordata</taxon>
        <taxon>Craniata</taxon>
        <taxon>Vertebrata</taxon>
        <taxon>Chondrichthyes</taxon>
        <taxon>Elasmobranchii</taxon>
        <taxon>Galeomorphii</taxon>
        <taxon>Galeoidea</taxon>
        <taxon>Carcharhiniformes</taxon>
        <taxon>Scyliorhinidae</taxon>
        <taxon>Scyliorhinus</taxon>
    </lineage>
</organism>
<name>A0A401PQJ6_SCYTO</name>
<keyword evidence="6" id="KW-1133">Transmembrane helix</keyword>
<evidence type="ECO:0000313" key="12">
    <source>
        <dbReference type="EMBL" id="GCB75391.1"/>
    </source>
</evidence>
<reference evidence="12 13" key="1">
    <citation type="journal article" date="2018" name="Nat. Ecol. Evol.">
        <title>Shark genomes provide insights into elasmobranch evolution and the origin of vertebrates.</title>
        <authorList>
            <person name="Hara Y"/>
            <person name="Yamaguchi K"/>
            <person name="Onimaru K"/>
            <person name="Kadota M"/>
            <person name="Koyanagi M"/>
            <person name="Keeley SD"/>
            <person name="Tatsumi K"/>
            <person name="Tanaka K"/>
            <person name="Motone F"/>
            <person name="Kageyama Y"/>
            <person name="Nozu R"/>
            <person name="Adachi N"/>
            <person name="Nishimura O"/>
            <person name="Nakagawa R"/>
            <person name="Tanegashima C"/>
            <person name="Kiyatake I"/>
            <person name="Matsumoto R"/>
            <person name="Murakumo K"/>
            <person name="Nishida K"/>
            <person name="Terakita A"/>
            <person name="Kuratani S"/>
            <person name="Sato K"/>
            <person name="Hyodo S Kuraku.S."/>
        </authorList>
    </citation>
    <scope>NUCLEOTIDE SEQUENCE [LARGE SCALE GENOMIC DNA]</scope>
</reference>
<evidence type="ECO:0000256" key="10">
    <source>
        <dbReference type="ARBA" id="ARBA00023180"/>
    </source>
</evidence>
<evidence type="ECO:0000313" key="13">
    <source>
        <dbReference type="Proteomes" id="UP000288216"/>
    </source>
</evidence>
<dbReference type="GO" id="GO:0043235">
    <property type="term" value="C:receptor complex"/>
    <property type="evidence" value="ECO:0007669"/>
    <property type="project" value="TreeGrafter"/>
</dbReference>
<keyword evidence="2" id="KW-0245">EGF-like domain</keyword>
<evidence type="ECO:0000256" key="1">
    <source>
        <dbReference type="ARBA" id="ARBA00004479"/>
    </source>
</evidence>
<protein>
    <recommendedName>
        <fullName evidence="11">EGF-like domain-containing protein</fullName>
    </recommendedName>
</protein>
<dbReference type="Pfam" id="PF07645">
    <property type="entry name" value="EGF_CA"/>
    <property type="match status" value="1"/>
</dbReference>